<dbReference type="InterPro" id="IPR012951">
    <property type="entry name" value="BBE"/>
</dbReference>
<dbReference type="SUPFAM" id="SSF56176">
    <property type="entry name" value="FAD-binding/transporter-associated domain-like"/>
    <property type="match status" value="1"/>
</dbReference>
<dbReference type="Gene3D" id="3.40.462.20">
    <property type="match status" value="1"/>
</dbReference>
<feature type="chain" id="PRO_5012598631" evidence="3">
    <location>
        <begin position="23"/>
        <end position="604"/>
    </location>
</feature>
<dbReference type="InterPro" id="IPR006094">
    <property type="entry name" value="Oxid_FAD_bind_N"/>
</dbReference>
<dbReference type="OrthoDB" id="9983560at2759"/>
<dbReference type="EMBL" id="KZ084111">
    <property type="protein sequence ID" value="OSD01501.1"/>
    <property type="molecule type" value="Genomic_DNA"/>
</dbReference>
<dbReference type="STRING" id="1353009.A0A1Y2IML7"/>
<name>A0A1Y2IML7_TRAC3</name>
<evidence type="ECO:0000256" key="1">
    <source>
        <dbReference type="ARBA" id="ARBA00005466"/>
    </source>
</evidence>
<dbReference type="PANTHER" id="PTHR13878:SF91">
    <property type="entry name" value="FAD BINDING DOMAIN PROTEIN (AFU_ORTHOLOGUE AFUA_6G12070)-RELATED"/>
    <property type="match status" value="1"/>
</dbReference>
<dbReference type="Pfam" id="PF08031">
    <property type="entry name" value="BBE"/>
    <property type="match status" value="1"/>
</dbReference>
<dbReference type="Proteomes" id="UP000193067">
    <property type="component" value="Unassembled WGS sequence"/>
</dbReference>
<feature type="domain" description="FAD-binding PCMH-type" evidence="4">
    <location>
        <begin position="132"/>
        <end position="318"/>
    </location>
</feature>
<evidence type="ECO:0000313" key="5">
    <source>
        <dbReference type="EMBL" id="OSD01501.1"/>
    </source>
</evidence>
<gene>
    <name evidence="5" type="ORF">PYCCODRAFT_1369435</name>
</gene>
<dbReference type="PROSITE" id="PS51387">
    <property type="entry name" value="FAD_PCMH"/>
    <property type="match status" value="1"/>
</dbReference>
<feature type="signal peptide" evidence="3">
    <location>
        <begin position="1"/>
        <end position="22"/>
    </location>
</feature>
<protein>
    <submittedName>
        <fullName evidence="5">FAD-binding domain-containing protein</fullName>
    </submittedName>
</protein>
<dbReference type="InterPro" id="IPR036318">
    <property type="entry name" value="FAD-bd_PCMH-like_sf"/>
</dbReference>
<evidence type="ECO:0000259" key="4">
    <source>
        <dbReference type="PROSITE" id="PS51387"/>
    </source>
</evidence>
<dbReference type="Gene3D" id="3.30.465.10">
    <property type="match status" value="1"/>
</dbReference>
<dbReference type="AlphaFoldDB" id="A0A1Y2IML7"/>
<dbReference type="InterPro" id="IPR016166">
    <property type="entry name" value="FAD-bd_PCMH"/>
</dbReference>
<keyword evidence="6" id="KW-1185">Reference proteome</keyword>
<evidence type="ECO:0000313" key="6">
    <source>
        <dbReference type="Proteomes" id="UP000193067"/>
    </source>
</evidence>
<dbReference type="InterPro" id="IPR050432">
    <property type="entry name" value="FAD-linked_Oxidoreductases_BP"/>
</dbReference>
<evidence type="ECO:0000256" key="3">
    <source>
        <dbReference type="SAM" id="SignalP"/>
    </source>
</evidence>
<keyword evidence="2" id="KW-0560">Oxidoreductase</keyword>
<dbReference type="Pfam" id="PF01565">
    <property type="entry name" value="FAD_binding_4"/>
    <property type="match status" value="1"/>
</dbReference>
<proteinExistence type="inferred from homology"/>
<accession>A0A1Y2IML7</accession>
<keyword evidence="3" id="KW-0732">Signal</keyword>
<comment type="similarity">
    <text evidence="1">Belongs to the oxygen-dependent FAD-linked oxidoreductase family.</text>
</comment>
<organism evidence="5 6">
    <name type="scientific">Trametes coccinea (strain BRFM310)</name>
    <name type="common">Pycnoporus coccineus</name>
    <dbReference type="NCBI Taxonomy" id="1353009"/>
    <lineage>
        <taxon>Eukaryota</taxon>
        <taxon>Fungi</taxon>
        <taxon>Dikarya</taxon>
        <taxon>Basidiomycota</taxon>
        <taxon>Agaricomycotina</taxon>
        <taxon>Agaricomycetes</taxon>
        <taxon>Polyporales</taxon>
        <taxon>Polyporaceae</taxon>
        <taxon>Trametes</taxon>
    </lineage>
</organism>
<evidence type="ECO:0000256" key="2">
    <source>
        <dbReference type="ARBA" id="ARBA00023002"/>
    </source>
</evidence>
<reference evidence="5 6" key="1">
    <citation type="journal article" date="2015" name="Biotechnol. Biofuels">
        <title>Enhanced degradation of softwood versus hardwood by the white-rot fungus Pycnoporus coccineus.</title>
        <authorList>
            <person name="Couturier M."/>
            <person name="Navarro D."/>
            <person name="Chevret D."/>
            <person name="Henrissat B."/>
            <person name="Piumi F."/>
            <person name="Ruiz-Duenas F.J."/>
            <person name="Martinez A.T."/>
            <person name="Grigoriev I.V."/>
            <person name="Riley R."/>
            <person name="Lipzen A."/>
            <person name="Berrin J.G."/>
            <person name="Master E.R."/>
            <person name="Rosso M.N."/>
        </authorList>
    </citation>
    <scope>NUCLEOTIDE SEQUENCE [LARGE SCALE GENOMIC DNA]</scope>
    <source>
        <strain evidence="5 6">BRFM310</strain>
    </source>
</reference>
<dbReference type="PANTHER" id="PTHR13878">
    <property type="entry name" value="GULONOLACTONE OXIDASE"/>
    <property type="match status" value="1"/>
</dbReference>
<dbReference type="InterPro" id="IPR016169">
    <property type="entry name" value="FAD-bd_PCMH_sub2"/>
</dbReference>
<sequence>MQRIASLSLLWLAWLTRQLVYGSQDNGIRCRCLYGDPCWPSEADFAQLSSEISHPLIKPTPLAQPCYLAGASHAHANSSTCPTIAENWDNGTFRSGHPGAMEAPNFETFVSPSGELQACFLNTTLGAQRCEQGSVPVVGVESHTVDDIQAAVNFAVQHDLRLVIKNTGHDYLGRSSGRGAFMIWTHHMKNITVHDAFRPSGSLSGEISEHAITVQAGVQWQEAYNAANASGRMMVGGVAAGGSVGAAGGWVLGGGQSLVSPVYGLGVDNVLEFTLVLANGSHITTNAYEHPDLFWALRGGGGGTFGVVTSVTYKTYPNVPTVSASLVASVNTTQSTLSGSLAEAFTEFVRITPALTDAGWGGYVTYGPGTQGVLTYELVAIAPNASWEAANATMVPYFDYVRALADNYSSSSSAETHLTISVAETTLYPSFLSWYMDNIPETGLVGSNLNLGSWLLPRDLVETEYSRVAETLSKVPGLSFEFIAGGAVSRPSASSTGLNPAWRKALVHTIFGVAWEDGTSAAEIGEMQDTLKAMSAEVRALAPDSGAYFNEASMFEPDPPKAFFGAHYEKLKAIKKAYDPTDLFLVLEGVGSDEWDKELRCKIH</sequence>
<dbReference type="GO" id="GO:0071949">
    <property type="term" value="F:FAD binding"/>
    <property type="evidence" value="ECO:0007669"/>
    <property type="project" value="InterPro"/>
</dbReference>
<dbReference type="GO" id="GO:0016491">
    <property type="term" value="F:oxidoreductase activity"/>
    <property type="evidence" value="ECO:0007669"/>
    <property type="project" value="UniProtKB-KW"/>
</dbReference>